<evidence type="ECO:0000259" key="2">
    <source>
        <dbReference type="Pfam" id="PF01757"/>
    </source>
</evidence>
<feature type="transmembrane region" description="Helical" evidence="1">
    <location>
        <begin position="56"/>
        <end position="80"/>
    </location>
</feature>
<dbReference type="EMBL" id="JARYGZ010000001">
    <property type="protein sequence ID" value="MDH7637772.1"/>
    <property type="molecule type" value="Genomic_DNA"/>
</dbReference>
<feature type="transmembrane region" description="Helical" evidence="1">
    <location>
        <begin position="161"/>
        <end position="180"/>
    </location>
</feature>
<proteinExistence type="predicted"/>
<feature type="transmembrane region" description="Helical" evidence="1">
    <location>
        <begin position="128"/>
        <end position="149"/>
    </location>
</feature>
<dbReference type="Proteomes" id="UP001160625">
    <property type="component" value="Unassembled WGS sequence"/>
</dbReference>
<feature type="domain" description="Acyltransferase 3" evidence="2">
    <location>
        <begin position="22"/>
        <end position="178"/>
    </location>
</feature>
<dbReference type="RefSeq" id="WP_281043114.1">
    <property type="nucleotide sequence ID" value="NZ_JARYGZ010000001.1"/>
</dbReference>
<name>A0ABT6MY86_9SPHN</name>
<feature type="transmembrane region" description="Helical" evidence="1">
    <location>
        <begin position="86"/>
        <end position="107"/>
    </location>
</feature>
<dbReference type="Pfam" id="PF01757">
    <property type="entry name" value="Acyl_transf_3"/>
    <property type="match status" value="1"/>
</dbReference>
<dbReference type="GO" id="GO:0016746">
    <property type="term" value="F:acyltransferase activity"/>
    <property type="evidence" value="ECO:0007669"/>
    <property type="project" value="UniProtKB-KW"/>
</dbReference>
<gene>
    <name evidence="3" type="ORF">QGN17_03415</name>
</gene>
<evidence type="ECO:0000256" key="1">
    <source>
        <dbReference type="SAM" id="Phobius"/>
    </source>
</evidence>
<evidence type="ECO:0000313" key="4">
    <source>
        <dbReference type="Proteomes" id="UP001160625"/>
    </source>
</evidence>
<accession>A0ABT6MY86</accession>
<dbReference type="PANTHER" id="PTHR31061:SF24">
    <property type="entry name" value="LD22376P"/>
    <property type="match status" value="1"/>
</dbReference>
<dbReference type="PANTHER" id="PTHR31061">
    <property type="entry name" value="LD22376P"/>
    <property type="match status" value="1"/>
</dbReference>
<evidence type="ECO:0000313" key="3">
    <source>
        <dbReference type="EMBL" id="MDH7637772.1"/>
    </source>
</evidence>
<protein>
    <submittedName>
        <fullName evidence="3">Acyltransferase family protein</fullName>
    </submittedName>
</protein>
<reference evidence="3" key="1">
    <citation type="submission" date="2023-04" db="EMBL/GenBank/DDBJ databases">
        <title>Sphingomonas sp. MAHUQ-71 isolated from rice field.</title>
        <authorList>
            <person name="Huq M.A."/>
        </authorList>
    </citation>
    <scope>NUCLEOTIDE SEQUENCE</scope>
    <source>
        <strain evidence="3">MAHUQ-71</strain>
    </source>
</reference>
<keyword evidence="3" id="KW-0012">Acyltransferase</keyword>
<sequence>MSWFDRAVFGSWRYVAGPKGYDPEGVLGTLPTFAEALIGTLVGDWLRRGQPIRRTAIRLALAGTLLIAAGVAWGLVFPIIKDLWTSSFVLVSAGVAMVVLAGFHLACDGRGEKMRRGDLLGSFGRNAIAAYALHELTSFLLSADVFQWTYRWARPVVGPELAALVPVILFILLLWWPIAAMDRRGWYLKT</sequence>
<dbReference type="InterPro" id="IPR002656">
    <property type="entry name" value="Acyl_transf_3_dom"/>
</dbReference>
<keyword evidence="1" id="KW-1133">Transmembrane helix</keyword>
<organism evidence="3 4">
    <name type="scientific">Sphingomonas oryzagri</name>
    <dbReference type="NCBI Taxonomy" id="3042314"/>
    <lineage>
        <taxon>Bacteria</taxon>
        <taxon>Pseudomonadati</taxon>
        <taxon>Pseudomonadota</taxon>
        <taxon>Alphaproteobacteria</taxon>
        <taxon>Sphingomonadales</taxon>
        <taxon>Sphingomonadaceae</taxon>
        <taxon>Sphingomonas</taxon>
    </lineage>
</organism>
<keyword evidence="4" id="KW-1185">Reference proteome</keyword>
<keyword evidence="3" id="KW-0808">Transferase</keyword>
<comment type="caution">
    <text evidence="3">The sequence shown here is derived from an EMBL/GenBank/DDBJ whole genome shotgun (WGS) entry which is preliminary data.</text>
</comment>
<keyword evidence="1" id="KW-0472">Membrane</keyword>
<keyword evidence="1" id="KW-0812">Transmembrane</keyword>